<dbReference type="GO" id="GO:0005886">
    <property type="term" value="C:plasma membrane"/>
    <property type="evidence" value="ECO:0007669"/>
    <property type="project" value="UniProtKB-SubCell"/>
</dbReference>
<dbReference type="OrthoDB" id="1161040at2"/>
<keyword evidence="5 6" id="KW-0472">Membrane</keyword>
<accession>A0A162YMB7</accession>
<feature type="transmembrane region" description="Helical" evidence="6">
    <location>
        <begin position="73"/>
        <end position="91"/>
    </location>
</feature>
<keyword evidence="3 6" id="KW-0812">Transmembrane</keyword>
<keyword evidence="4 6" id="KW-1133">Transmembrane helix</keyword>
<feature type="transmembrane region" description="Helical" evidence="6">
    <location>
        <begin position="191"/>
        <end position="209"/>
    </location>
</feature>
<feature type="transmembrane region" description="Helical" evidence="6">
    <location>
        <begin position="112"/>
        <end position="131"/>
    </location>
</feature>
<organism evidence="7 8">
    <name type="scientific">Aquimarina aggregata</name>
    <dbReference type="NCBI Taxonomy" id="1642818"/>
    <lineage>
        <taxon>Bacteria</taxon>
        <taxon>Pseudomonadati</taxon>
        <taxon>Bacteroidota</taxon>
        <taxon>Flavobacteriia</taxon>
        <taxon>Flavobacteriales</taxon>
        <taxon>Flavobacteriaceae</taxon>
        <taxon>Aquimarina</taxon>
    </lineage>
</organism>
<dbReference type="EMBL" id="LQRT01000035">
    <property type="protein sequence ID" value="KZS39227.1"/>
    <property type="molecule type" value="Genomic_DNA"/>
</dbReference>
<gene>
    <name evidence="7" type="ORF">AWE51_11790</name>
</gene>
<sequence>MILLYLLLGTLVAVIGAIPLGAVNIAVINTSIKEDIKHASYIALAAGIGEVVLALFALHCSVQVSNFFQENKWIQVTFIALFFLIGIYFMIRANKTDSTKKRPKIKLTKSKFLTGFSLAILNPPVIIYWMLAISFTNKYLFELTAHNPIPSLFLFFSGIYLGKIGTLYFYGKWGNKMAEKQEGSKTKLHKIIGIALITLSVFQSIKFAIA</sequence>
<evidence type="ECO:0000256" key="1">
    <source>
        <dbReference type="ARBA" id="ARBA00004651"/>
    </source>
</evidence>
<feature type="transmembrane region" description="Helical" evidence="6">
    <location>
        <begin position="151"/>
        <end position="170"/>
    </location>
</feature>
<proteinExistence type="predicted"/>
<feature type="transmembrane region" description="Helical" evidence="6">
    <location>
        <begin position="6"/>
        <end position="27"/>
    </location>
</feature>
<evidence type="ECO:0000256" key="2">
    <source>
        <dbReference type="ARBA" id="ARBA00022475"/>
    </source>
</evidence>
<dbReference type="STRING" id="1642818.AWE51_11790"/>
<evidence type="ECO:0000256" key="3">
    <source>
        <dbReference type="ARBA" id="ARBA00022692"/>
    </source>
</evidence>
<dbReference type="Proteomes" id="UP000076715">
    <property type="component" value="Unassembled WGS sequence"/>
</dbReference>
<keyword evidence="8" id="KW-1185">Reference proteome</keyword>
<evidence type="ECO:0008006" key="9">
    <source>
        <dbReference type="Google" id="ProtNLM"/>
    </source>
</evidence>
<evidence type="ECO:0000256" key="5">
    <source>
        <dbReference type="ARBA" id="ARBA00023136"/>
    </source>
</evidence>
<protein>
    <recommendedName>
        <fullName evidence="9">Lysine transporter LysE</fullName>
    </recommendedName>
</protein>
<comment type="caution">
    <text evidence="7">The sequence shown here is derived from an EMBL/GenBank/DDBJ whole genome shotgun (WGS) entry which is preliminary data.</text>
</comment>
<reference evidence="7 8" key="1">
    <citation type="submission" date="2016-01" db="EMBL/GenBank/DDBJ databases">
        <title>The draft genome sequence of Aquimarina sp. RZW4-3-2.</title>
        <authorList>
            <person name="Wang Y."/>
        </authorList>
    </citation>
    <scope>NUCLEOTIDE SEQUENCE [LARGE SCALE GENOMIC DNA]</scope>
    <source>
        <strain evidence="7 8">RZW4-3-2</strain>
    </source>
</reference>
<evidence type="ECO:0000256" key="4">
    <source>
        <dbReference type="ARBA" id="ARBA00022989"/>
    </source>
</evidence>
<dbReference type="Pfam" id="PF01810">
    <property type="entry name" value="LysE"/>
    <property type="match status" value="1"/>
</dbReference>
<keyword evidence="2" id="KW-1003">Cell membrane</keyword>
<dbReference type="RefSeq" id="WP_066317150.1">
    <property type="nucleotide sequence ID" value="NZ_LQRT01000035.1"/>
</dbReference>
<name>A0A162YMB7_9FLAO</name>
<evidence type="ECO:0000313" key="8">
    <source>
        <dbReference type="Proteomes" id="UP000076715"/>
    </source>
</evidence>
<dbReference type="InterPro" id="IPR001123">
    <property type="entry name" value="LeuE-type"/>
</dbReference>
<feature type="transmembrane region" description="Helical" evidence="6">
    <location>
        <begin position="39"/>
        <end position="58"/>
    </location>
</feature>
<comment type="subcellular location">
    <subcellularLocation>
        <location evidence="1">Cell membrane</location>
        <topology evidence="1">Multi-pass membrane protein</topology>
    </subcellularLocation>
</comment>
<evidence type="ECO:0000256" key="6">
    <source>
        <dbReference type="SAM" id="Phobius"/>
    </source>
</evidence>
<dbReference type="GO" id="GO:0006865">
    <property type="term" value="P:amino acid transport"/>
    <property type="evidence" value="ECO:0007669"/>
    <property type="project" value="InterPro"/>
</dbReference>
<dbReference type="AlphaFoldDB" id="A0A162YMB7"/>
<evidence type="ECO:0000313" key="7">
    <source>
        <dbReference type="EMBL" id="KZS39227.1"/>
    </source>
</evidence>